<name>A0A5E7L2H7_PSEFL</name>
<organism evidence="1 2">
    <name type="scientific">Pseudomonas fluorescens</name>
    <dbReference type="NCBI Taxonomy" id="294"/>
    <lineage>
        <taxon>Bacteria</taxon>
        <taxon>Pseudomonadati</taxon>
        <taxon>Pseudomonadota</taxon>
        <taxon>Gammaproteobacteria</taxon>
        <taxon>Pseudomonadales</taxon>
        <taxon>Pseudomonadaceae</taxon>
        <taxon>Pseudomonas</taxon>
    </lineage>
</organism>
<proteinExistence type="predicted"/>
<reference evidence="1 2" key="1">
    <citation type="submission" date="2019-09" db="EMBL/GenBank/DDBJ databases">
        <authorList>
            <person name="Chandra G."/>
            <person name="Truman W A."/>
        </authorList>
    </citation>
    <scope>NUCLEOTIDE SEQUENCE [LARGE SCALE GENOMIC DNA]</scope>
    <source>
        <strain evidence="1">PS862</strain>
    </source>
</reference>
<dbReference type="Proteomes" id="UP000385207">
    <property type="component" value="Unassembled WGS sequence"/>
</dbReference>
<evidence type="ECO:0000313" key="2">
    <source>
        <dbReference type="Proteomes" id="UP000385207"/>
    </source>
</evidence>
<accession>A0A5E7L2H7</accession>
<evidence type="ECO:0000313" key="1">
    <source>
        <dbReference type="EMBL" id="VVP02214.1"/>
    </source>
</evidence>
<protein>
    <submittedName>
        <fullName evidence="1">Uncharacterized protein</fullName>
    </submittedName>
</protein>
<dbReference type="EMBL" id="CABVII010000011">
    <property type="protein sequence ID" value="VVP02214.1"/>
    <property type="molecule type" value="Genomic_DNA"/>
</dbReference>
<dbReference type="AlphaFoldDB" id="A0A5E7L2H7"/>
<gene>
    <name evidence="1" type="ORF">PS862_02910</name>
</gene>
<sequence>MGLIGKTEKGTVEIVTEVMITIVDTIEGMTMIGGMTVDMIVVTMIGGMIEITIAIAIVTIETTNPL</sequence>